<dbReference type="RefSeq" id="WP_058979457.1">
    <property type="nucleotide sequence ID" value="NZ_BCMS01000003.1"/>
</dbReference>
<accession>A0A100HPU1</accession>
<comment type="caution">
    <text evidence="2">The sequence shown here is derived from an EMBL/GenBank/DDBJ whole genome shotgun (WGS) entry which is preliminary data.</text>
</comment>
<name>A0A100HPU1_9DEIO</name>
<reference evidence="3" key="1">
    <citation type="submission" date="2015-11" db="EMBL/GenBank/DDBJ databases">
        <title>Draft Genome Sequence of the Radioresistant Bacterium Deinococcus grandis, Isolated from Freshwater Fish in Japan.</title>
        <authorList>
            <person name="Satoh K."/>
            <person name="Onodera T."/>
            <person name="Omoso K."/>
            <person name="Takeda-Yano K."/>
            <person name="Katayama T."/>
            <person name="Oono Y."/>
            <person name="Narumi I."/>
        </authorList>
    </citation>
    <scope>NUCLEOTIDE SEQUENCE [LARGE SCALE GENOMIC DNA]</scope>
    <source>
        <strain evidence="3">ATCC 43672</strain>
    </source>
</reference>
<dbReference type="Proteomes" id="UP000056209">
    <property type="component" value="Unassembled WGS sequence"/>
</dbReference>
<proteinExistence type="predicted"/>
<evidence type="ECO:0000313" key="2">
    <source>
        <dbReference type="EMBL" id="GAQ23510.1"/>
    </source>
</evidence>
<evidence type="ECO:0000313" key="3">
    <source>
        <dbReference type="Proteomes" id="UP000056209"/>
    </source>
</evidence>
<dbReference type="AlphaFoldDB" id="A0A100HPU1"/>
<evidence type="ECO:0000256" key="1">
    <source>
        <dbReference type="SAM" id="SignalP"/>
    </source>
</evidence>
<dbReference type="EMBL" id="BCMS01000003">
    <property type="protein sequence ID" value="GAQ23510.1"/>
    <property type="molecule type" value="Genomic_DNA"/>
</dbReference>
<keyword evidence="1" id="KW-0732">Signal</keyword>
<dbReference type="OrthoDB" id="72171at2"/>
<organism evidence="2 3">
    <name type="scientific">Deinococcus grandis</name>
    <dbReference type="NCBI Taxonomy" id="57498"/>
    <lineage>
        <taxon>Bacteria</taxon>
        <taxon>Thermotogati</taxon>
        <taxon>Deinococcota</taxon>
        <taxon>Deinococci</taxon>
        <taxon>Deinococcales</taxon>
        <taxon>Deinococcaceae</taxon>
        <taxon>Deinococcus</taxon>
    </lineage>
</organism>
<dbReference type="PROSITE" id="PS51257">
    <property type="entry name" value="PROKAR_LIPOPROTEIN"/>
    <property type="match status" value="1"/>
</dbReference>
<keyword evidence="3" id="KW-1185">Reference proteome</keyword>
<gene>
    <name evidence="2" type="ORF">DEIGR_310029</name>
</gene>
<feature type="chain" id="PRO_5007086747" evidence="1">
    <location>
        <begin position="23"/>
        <end position="218"/>
    </location>
</feature>
<protein>
    <submittedName>
        <fullName evidence="2">Uncharacterized protein</fullName>
    </submittedName>
</protein>
<sequence>MRRLSTVLLPAALLLSSCGTGAFSNPFIQTIEVTLNPSAVTLPPGSSTRVQVTGKVSGTAETVTGLNITPREVPAELTVTPSTGALTVAVQSGAAPGTYSVPLAVTATGGSGTAVLAVTVTPTTRTPYTVKPITALTLEPGQQRRVSITPDRAGELATDVRITGITGALSVTRDTDPLGFTISAAATQTVGAYVLQITTSDGTQTVTTPLTVNVEEQK</sequence>
<feature type="signal peptide" evidence="1">
    <location>
        <begin position="1"/>
        <end position="22"/>
    </location>
</feature>